<keyword evidence="1" id="KW-0677">Repeat</keyword>
<dbReference type="EMBL" id="JALJOV010001634">
    <property type="protein sequence ID" value="KAK9845174.1"/>
    <property type="molecule type" value="Genomic_DNA"/>
</dbReference>
<keyword evidence="2 3" id="KW-0040">ANK repeat</keyword>
<dbReference type="GO" id="GO:0010468">
    <property type="term" value="P:regulation of gene expression"/>
    <property type="evidence" value="ECO:0007669"/>
    <property type="project" value="TreeGrafter"/>
</dbReference>
<feature type="repeat" description="ANK" evidence="3">
    <location>
        <begin position="103"/>
        <end position="135"/>
    </location>
</feature>
<dbReference type="InterPro" id="IPR036770">
    <property type="entry name" value="Ankyrin_rpt-contain_sf"/>
</dbReference>
<evidence type="ECO:0000313" key="7">
    <source>
        <dbReference type="EMBL" id="KAK9845174.1"/>
    </source>
</evidence>
<evidence type="ECO:0000256" key="3">
    <source>
        <dbReference type="PROSITE-ProRule" id="PRU00023"/>
    </source>
</evidence>
<dbReference type="Pfam" id="PF12796">
    <property type="entry name" value="Ank_2"/>
    <property type="match status" value="2"/>
</dbReference>
<feature type="compositionally biased region" description="Polar residues" evidence="5">
    <location>
        <begin position="400"/>
        <end position="417"/>
    </location>
</feature>
<dbReference type="PROSITE" id="PS50088">
    <property type="entry name" value="ANK_REPEAT"/>
    <property type="match status" value="4"/>
</dbReference>
<dbReference type="SMART" id="SM00248">
    <property type="entry name" value="ANK"/>
    <property type="match status" value="5"/>
</dbReference>
<comment type="caution">
    <text evidence="7">The sequence shown here is derived from an EMBL/GenBank/DDBJ whole genome shotgun (WGS) entry which is preliminary data.</text>
</comment>
<dbReference type="GO" id="GO:0005634">
    <property type="term" value="C:nucleus"/>
    <property type="evidence" value="ECO:0007669"/>
    <property type="project" value="TreeGrafter"/>
</dbReference>
<keyword evidence="4" id="KW-0479">Metal-binding</keyword>
<dbReference type="PANTHER" id="PTHR24124:SF14">
    <property type="entry name" value="CHROMOSOME UNDETERMINED SCAFFOLD_25, WHOLE GENOME SHOTGUN SEQUENCE"/>
    <property type="match status" value="1"/>
</dbReference>
<dbReference type="Gene3D" id="3.30.40.10">
    <property type="entry name" value="Zinc/RING finger domain, C3HC4 (zinc finger)"/>
    <property type="match status" value="1"/>
</dbReference>
<feature type="domain" description="RING-type" evidence="6">
    <location>
        <begin position="482"/>
        <end position="523"/>
    </location>
</feature>
<protein>
    <recommendedName>
        <fullName evidence="6">RING-type domain-containing protein</fullName>
    </recommendedName>
</protein>
<dbReference type="PANTHER" id="PTHR24124">
    <property type="entry name" value="ANKYRIN REPEAT FAMILY A"/>
    <property type="match status" value="1"/>
</dbReference>
<organism evidence="7 8">
    <name type="scientific">Apatococcus fuscideae</name>
    <dbReference type="NCBI Taxonomy" id="2026836"/>
    <lineage>
        <taxon>Eukaryota</taxon>
        <taxon>Viridiplantae</taxon>
        <taxon>Chlorophyta</taxon>
        <taxon>core chlorophytes</taxon>
        <taxon>Trebouxiophyceae</taxon>
        <taxon>Chlorellales</taxon>
        <taxon>Chlorellaceae</taxon>
        <taxon>Apatococcus</taxon>
    </lineage>
</organism>
<proteinExistence type="predicted"/>
<dbReference type="PROSITE" id="PS50297">
    <property type="entry name" value="ANK_REP_REGION"/>
    <property type="match status" value="4"/>
</dbReference>
<feature type="repeat" description="ANK" evidence="3">
    <location>
        <begin position="136"/>
        <end position="168"/>
    </location>
</feature>
<gene>
    <name evidence="7" type="ORF">WJX84_009260</name>
</gene>
<dbReference type="InterPro" id="IPR001841">
    <property type="entry name" value="Znf_RING"/>
</dbReference>
<dbReference type="Gene3D" id="1.25.40.20">
    <property type="entry name" value="Ankyrin repeat-containing domain"/>
    <property type="match status" value="2"/>
</dbReference>
<reference evidence="7 8" key="1">
    <citation type="journal article" date="2024" name="Nat. Commun.">
        <title>Phylogenomics reveals the evolutionary origins of lichenization in chlorophyte algae.</title>
        <authorList>
            <person name="Puginier C."/>
            <person name="Libourel C."/>
            <person name="Otte J."/>
            <person name="Skaloud P."/>
            <person name="Haon M."/>
            <person name="Grisel S."/>
            <person name="Petersen M."/>
            <person name="Berrin J.G."/>
            <person name="Delaux P.M."/>
            <person name="Dal Grande F."/>
            <person name="Keller J."/>
        </authorList>
    </citation>
    <scope>NUCLEOTIDE SEQUENCE [LARGE SCALE GENOMIC DNA]</scope>
    <source>
        <strain evidence="7 8">SAG 2523</strain>
    </source>
</reference>
<evidence type="ECO:0000256" key="1">
    <source>
        <dbReference type="ARBA" id="ARBA00022737"/>
    </source>
</evidence>
<feature type="region of interest" description="Disordered" evidence="5">
    <location>
        <begin position="56"/>
        <end position="77"/>
    </location>
</feature>
<feature type="region of interest" description="Disordered" evidence="5">
    <location>
        <begin position="400"/>
        <end position="425"/>
    </location>
</feature>
<name>A0AAW1SFT7_9CHLO</name>
<dbReference type="Proteomes" id="UP001485043">
    <property type="component" value="Unassembled WGS sequence"/>
</dbReference>
<feature type="repeat" description="ANK" evidence="3">
    <location>
        <begin position="240"/>
        <end position="266"/>
    </location>
</feature>
<keyword evidence="4" id="KW-0862">Zinc</keyword>
<dbReference type="InterPro" id="IPR013083">
    <property type="entry name" value="Znf_RING/FYVE/PHD"/>
</dbReference>
<dbReference type="SUPFAM" id="SSF48403">
    <property type="entry name" value="Ankyrin repeat"/>
    <property type="match status" value="1"/>
</dbReference>
<dbReference type="AlphaFoldDB" id="A0AAW1SFT7"/>
<evidence type="ECO:0000259" key="6">
    <source>
        <dbReference type="PROSITE" id="PS50089"/>
    </source>
</evidence>
<feature type="repeat" description="ANK" evidence="3">
    <location>
        <begin position="193"/>
        <end position="225"/>
    </location>
</feature>
<evidence type="ECO:0000313" key="8">
    <source>
        <dbReference type="Proteomes" id="UP001485043"/>
    </source>
</evidence>
<dbReference type="PROSITE" id="PS50089">
    <property type="entry name" value="ZF_RING_2"/>
    <property type="match status" value="1"/>
</dbReference>
<sequence>MKSAASGNVEHVREILELKPTLVAHNQMMRRDSCLHAAAAQGHLRVLEAIVEALRPRPSNSNPGRDHPELANQLPGSTQLPAGPLAGICDDPIRKLMDKCNRQGLTPLMLASAAGYDKCVVFLLSQGANPLVRDGQHRSALHHAVENGKAQIVRLLLDSDMEMQMLDGIHVLKNVQLDDASGPARYMDGKTIYGSTPLHIAAGRQDIACVRALLEAGADMMVCSTGEGQLAPKGMGPVPMGSTALHLASAASNISIIQALLQANANAMEFWGGARQARQEWEGDQRLDLRCIPNATGRMPWRLASRQPIDYAAVLDPMRAIHGALADIGTMQGALGPPSLQAIAAWSVRSVLLDWLYSFEDSVETVAIRHERDTKSGMHKGSTRSIVVAAHQGFSRTTSLQPHASVSCPHSNAYSPSGGSGELATAPRELPAANRGRDAMMPVRAISLSLDHLLRDSPSAPAVCPPPAIRRSMSGADDSSTCGICLCKQVDIAMVGCHHRMCAGCGITLCRYQKRPPLCPFCRTMISGFMACPS</sequence>
<evidence type="ECO:0000256" key="2">
    <source>
        <dbReference type="ARBA" id="ARBA00023043"/>
    </source>
</evidence>
<dbReference type="InterPro" id="IPR002110">
    <property type="entry name" value="Ankyrin_rpt"/>
</dbReference>
<accession>A0AAW1SFT7</accession>
<keyword evidence="8" id="KW-1185">Reference proteome</keyword>
<evidence type="ECO:0000256" key="5">
    <source>
        <dbReference type="SAM" id="MobiDB-lite"/>
    </source>
</evidence>
<dbReference type="SUPFAM" id="SSF57850">
    <property type="entry name" value="RING/U-box"/>
    <property type="match status" value="1"/>
</dbReference>
<keyword evidence="4" id="KW-0863">Zinc-finger</keyword>
<evidence type="ECO:0000256" key="4">
    <source>
        <dbReference type="PROSITE-ProRule" id="PRU00175"/>
    </source>
</evidence>
<dbReference type="GO" id="GO:0008270">
    <property type="term" value="F:zinc ion binding"/>
    <property type="evidence" value="ECO:0007669"/>
    <property type="project" value="UniProtKB-KW"/>
</dbReference>